<dbReference type="SUPFAM" id="SSF81301">
    <property type="entry name" value="Nucleotidyltransferase"/>
    <property type="match status" value="1"/>
</dbReference>
<reference evidence="1" key="1">
    <citation type="submission" date="2017-08" db="EMBL/GenBank/DDBJ databases">
        <authorList>
            <consortium name="Urmite Genomes"/>
        </authorList>
    </citation>
    <scope>NUCLEOTIDE SEQUENCE [LARGE SCALE GENOMIC DNA]</scope>
    <source>
        <strain evidence="1">IHUMI-LCC2</strain>
    </source>
</reference>
<dbReference type="KEGG" id="vg:35382148"/>
<dbReference type="EMBL" id="LT906555">
    <property type="protein sequence ID" value="SNW62272.1"/>
    <property type="molecule type" value="Genomic_DNA"/>
</dbReference>
<evidence type="ECO:0008006" key="3">
    <source>
        <dbReference type="Google" id="ProtNLM"/>
    </source>
</evidence>
<name>A0A2I2L3Z6_9VIRU</name>
<dbReference type="InterPro" id="IPR043519">
    <property type="entry name" value="NT_sf"/>
</dbReference>
<feature type="non-terminal residue" evidence="1">
    <location>
        <position position="1"/>
    </location>
</feature>
<proteinExistence type="predicted"/>
<dbReference type="GeneID" id="35382148"/>
<evidence type="ECO:0000313" key="1">
    <source>
        <dbReference type="EMBL" id="SNW62272.1"/>
    </source>
</evidence>
<accession>A0A2I2L3Z6</accession>
<gene>
    <name evidence="1" type="ORF">ORPV_368</name>
</gene>
<dbReference type="RefSeq" id="YP_009448574.1">
    <property type="nucleotide sequence ID" value="NC_036594.1"/>
</dbReference>
<dbReference type="Proteomes" id="UP000236316">
    <property type="component" value="Segment"/>
</dbReference>
<evidence type="ECO:0000313" key="2">
    <source>
        <dbReference type="Proteomes" id="UP000236316"/>
    </source>
</evidence>
<keyword evidence="2" id="KW-1185">Reference proteome</keyword>
<protein>
    <recommendedName>
        <fullName evidence="3">Nucleotidyltransferase</fullName>
    </recommendedName>
</protein>
<sequence>VKNAFIEHCASLKKELSCNVKLMGSRRWGLCYPECDIDGVVICDDNPQEILDALESYHKKYYKLDNMKKLVTKAGLSLLIIPEINIGTYKGKLDWTIQSTEINNFIISSCEEILDKMSEEDKCLYAHNMRELYKNKDEAGMLKLKSMLKVLKDK</sequence>
<organism evidence="1">
    <name type="scientific">Orpheovirus IHUMI-LCC2</name>
    <dbReference type="NCBI Taxonomy" id="2023057"/>
    <lineage>
        <taxon>Viruses</taxon>
        <taxon>Varidnaviria</taxon>
        <taxon>Bamfordvirae</taxon>
        <taxon>Nucleocytoviricota</taxon>
        <taxon>Megaviricetes</taxon>
        <taxon>Pimascovirales</taxon>
        <taxon>Ocovirineae</taxon>
        <taxon>Orpheoviridae</taxon>
        <taxon>Alphaorpheovirus</taxon>
        <taxon>Alphaorpheovirus massiliense</taxon>
    </lineage>
</organism>